<dbReference type="Proteomes" id="UP000266506">
    <property type="component" value="Unassembled WGS sequence"/>
</dbReference>
<dbReference type="Gene3D" id="3.40.50.300">
    <property type="entry name" value="P-loop containing nucleotide triphosphate hydrolases"/>
    <property type="match status" value="1"/>
</dbReference>
<sequence length="227" mass="25376">MATVKTILVNEDVFSNNNKTAEETRLILLNQGTYFMNIMSSPGSGKTTLLTKLIPMLSKRYKIGEMDCDIESDLDSKKVMEASGIETLQIHNGGLCHIDADMTKRAINEYNIDGLDLLILENIGNLVCPAEFDTGAHKNYMILSIPEGDDKPLKYPLMFTVSDVIIISKIDTLSYFDFDIDKAKERILSLNPKAKFFLVSSKTGEGLEALADYIEEEIHNIKNNKTV</sequence>
<dbReference type="PIRSF" id="PIRSF005624">
    <property type="entry name" value="Ni-bind_GTPase"/>
    <property type="match status" value="1"/>
</dbReference>
<dbReference type="PANTHER" id="PTHR30134:SF2">
    <property type="entry name" value="HYDROGENASE MATURATION FACTOR HYPB"/>
    <property type="match status" value="1"/>
</dbReference>
<dbReference type="InParanoid" id="A0A397RS47"/>
<keyword evidence="7" id="KW-0342">GTP-binding</keyword>
<dbReference type="SUPFAM" id="SSF52540">
    <property type="entry name" value="P-loop containing nucleoside triphosphate hydrolases"/>
    <property type="match status" value="1"/>
</dbReference>
<keyword evidence="4" id="KW-0547">Nucleotide-binding</keyword>
<keyword evidence="2" id="KW-0533">Nickel</keyword>
<gene>
    <name evidence="9" type="ORF">EI71_01432</name>
</gene>
<dbReference type="RefSeq" id="WP_119016555.1">
    <property type="nucleotide sequence ID" value="NZ_QXEV01000017.1"/>
</dbReference>
<dbReference type="NCBIfam" id="TIGR00073">
    <property type="entry name" value="hypB"/>
    <property type="match status" value="1"/>
</dbReference>
<dbReference type="GO" id="GO:0051604">
    <property type="term" value="P:protein maturation"/>
    <property type="evidence" value="ECO:0007669"/>
    <property type="project" value="InterPro"/>
</dbReference>
<dbReference type="OrthoDB" id="9802035at2"/>
<dbReference type="AlphaFoldDB" id="A0A397RS47"/>
<reference evidence="9 10" key="1">
    <citation type="submission" date="2018-08" db="EMBL/GenBank/DDBJ databases">
        <title>Genomic Encyclopedia of Archaeal and Bacterial Type Strains, Phase II (KMG-II): from individual species to whole genera.</title>
        <authorList>
            <person name="Goeker M."/>
        </authorList>
    </citation>
    <scope>NUCLEOTIDE SEQUENCE [LARGE SCALE GENOMIC DNA]</scope>
    <source>
        <strain evidence="9 10">ATCC 27112</strain>
    </source>
</reference>
<comment type="similarity">
    <text evidence="1">Belongs to the SIMIBI class G3E GTPase family. HypB/HupM subfamily.</text>
</comment>
<feature type="domain" description="CobW/HypB/UreG nucleotide-binding" evidence="8">
    <location>
        <begin position="37"/>
        <end position="197"/>
    </location>
</feature>
<proteinExistence type="inferred from homology"/>
<dbReference type="InterPro" id="IPR004392">
    <property type="entry name" value="Hyd_mat_HypB"/>
</dbReference>
<evidence type="ECO:0000256" key="3">
    <source>
        <dbReference type="ARBA" id="ARBA00022723"/>
    </source>
</evidence>
<dbReference type="PANTHER" id="PTHR30134">
    <property type="entry name" value="HYDROGENASE PROTEIN ASSEMBLY PROTEIN, NICKEL CHAPERONE"/>
    <property type="match status" value="1"/>
</dbReference>
<evidence type="ECO:0000259" key="8">
    <source>
        <dbReference type="Pfam" id="PF02492"/>
    </source>
</evidence>
<name>A0A397RS47_9MOLU</name>
<evidence type="ECO:0000256" key="6">
    <source>
        <dbReference type="ARBA" id="ARBA00022833"/>
    </source>
</evidence>
<accession>A0A397RS47</accession>
<dbReference type="GO" id="GO:0003924">
    <property type="term" value="F:GTPase activity"/>
    <property type="evidence" value="ECO:0007669"/>
    <property type="project" value="InterPro"/>
</dbReference>
<keyword evidence="3" id="KW-0479">Metal-binding</keyword>
<evidence type="ECO:0000256" key="5">
    <source>
        <dbReference type="ARBA" id="ARBA00022801"/>
    </source>
</evidence>
<dbReference type="GO" id="GO:0005525">
    <property type="term" value="F:GTP binding"/>
    <property type="evidence" value="ECO:0007669"/>
    <property type="project" value="UniProtKB-KW"/>
</dbReference>
<dbReference type="InterPro" id="IPR003495">
    <property type="entry name" value="CobW/HypB/UreG_nucleotide-bd"/>
</dbReference>
<keyword evidence="10" id="KW-1185">Reference proteome</keyword>
<dbReference type="InterPro" id="IPR027417">
    <property type="entry name" value="P-loop_NTPase"/>
</dbReference>
<dbReference type="Pfam" id="PF02492">
    <property type="entry name" value="cobW"/>
    <property type="match status" value="1"/>
</dbReference>
<evidence type="ECO:0000256" key="4">
    <source>
        <dbReference type="ARBA" id="ARBA00022741"/>
    </source>
</evidence>
<organism evidence="9 10">
    <name type="scientific">Anaeroplasma bactoclasticum</name>
    <dbReference type="NCBI Taxonomy" id="2088"/>
    <lineage>
        <taxon>Bacteria</taxon>
        <taxon>Bacillati</taxon>
        <taxon>Mycoplasmatota</taxon>
        <taxon>Mollicutes</taxon>
        <taxon>Anaeroplasmatales</taxon>
        <taxon>Anaeroplasmataceae</taxon>
        <taxon>Anaeroplasma</taxon>
    </lineage>
</organism>
<evidence type="ECO:0000313" key="9">
    <source>
        <dbReference type="EMBL" id="RIA75536.1"/>
    </source>
</evidence>
<evidence type="ECO:0000313" key="10">
    <source>
        <dbReference type="Proteomes" id="UP000266506"/>
    </source>
</evidence>
<keyword evidence="6" id="KW-0862">Zinc</keyword>
<dbReference type="GO" id="GO:0008270">
    <property type="term" value="F:zinc ion binding"/>
    <property type="evidence" value="ECO:0007669"/>
    <property type="project" value="TreeGrafter"/>
</dbReference>
<dbReference type="EMBL" id="QXEV01000017">
    <property type="protein sequence ID" value="RIA75536.1"/>
    <property type="molecule type" value="Genomic_DNA"/>
</dbReference>
<keyword evidence="5" id="KW-0378">Hydrolase</keyword>
<evidence type="ECO:0000256" key="1">
    <source>
        <dbReference type="ARBA" id="ARBA00006211"/>
    </source>
</evidence>
<protein>
    <submittedName>
        <fullName evidence="9">Hydrogenase nickel incorporation protein HypB</fullName>
    </submittedName>
</protein>
<evidence type="ECO:0000256" key="7">
    <source>
        <dbReference type="ARBA" id="ARBA00023134"/>
    </source>
</evidence>
<evidence type="ECO:0000256" key="2">
    <source>
        <dbReference type="ARBA" id="ARBA00022596"/>
    </source>
</evidence>
<dbReference type="GO" id="GO:0016151">
    <property type="term" value="F:nickel cation binding"/>
    <property type="evidence" value="ECO:0007669"/>
    <property type="project" value="InterPro"/>
</dbReference>
<comment type="caution">
    <text evidence="9">The sequence shown here is derived from an EMBL/GenBank/DDBJ whole genome shotgun (WGS) entry which is preliminary data.</text>
</comment>